<dbReference type="InterPro" id="IPR029063">
    <property type="entry name" value="SAM-dependent_MTases_sf"/>
</dbReference>
<reference evidence="2 3" key="1">
    <citation type="submission" date="2008-05" db="EMBL/GenBank/DDBJ databases">
        <title>Complete sequence of chromosome of Geobacter lovleyi SZ.</title>
        <authorList>
            <consortium name="US DOE Joint Genome Institute"/>
            <person name="Lucas S."/>
            <person name="Copeland A."/>
            <person name="Lapidus A."/>
            <person name="Glavina del Rio T."/>
            <person name="Dalin E."/>
            <person name="Tice H."/>
            <person name="Bruce D."/>
            <person name="Goodwin L."/>
            <person name="Pitluck S."/>
            <person name="Chertkov O."/>
            <person name="Meincke L."/>
            <person name="Brettin T."/>
            <person name="Detter J.C."/>
            <person name="Han C."/>
            <person name="Tapia R."/>
            <person name="Kuske C.R."/>
            <person name="Schmutz J."/>
            <person name="Larimer F."/>
            <person name="Land M."/>
            <person name="Hauser L."/>
            <person name="Kyrpides N."/>
            <person name="Mikhailova N."/>
            <person name="Sung Y."/>
            <person name="Fletcher K.E."/>
            <person name="Ritalahti K.M."/>
            <person name="Loeffler F.E."/>
            <person name="Richardson P."/>
        </authorList>
    </citation>
    <scope>NUCLEOTIDE SEQUENCE [LARGE SCALE GENOMIC DNA]</scope>
    <source>
        <strain evidence="3">ATCC BAA-1151 / DSM 17278 / SZ</strain>
    </source>
</reference>
<dbReference type="CDD" id="cd02440">
    <property type="entry name" value="AdoMet_MTases"/>
    <property type="match status" value="1"/>
</dbReference>
<keyword evidence="3" id="KW-1185">Reference proteome</keyword>
<protein>
    <submittedName>
        <fullName evidence="2">Methyltransferase type 12</fullName>
    </submittedName>
</protein>
<dbReference type="AlphaFoldDB" id="B3E8N0"/>
<evidence type="ECO:0000313" key="3">
    <source>
        <dbReference type="Proteomes" id="UP000002420"/>
    </source>
</evidence>
<accession>B3E8N0</accession>
<sequence>MSFREVTGHYERHPYPHYPLLASVRRYDTYAMNLTALWGRFNGELLPEQEGKILLSGCGAFAPYPMALANPRAEITGVDLARHNLRRARLHCLLHRRFNVDLLQGDFLDPSVTPGPYHFIEAFGVLHHLDDPAAGMRALEQRLLPGGILRVMVYGRYARQEAESVRRAMRLLKVQDVAAIKRMLKKAAPGSRLRSYVDAAWEAKNDSGLADLFLHPNVTTYRIDEFMELVGQSGLQPLLFTHLDALADPQQEISRLRELDRRRETRANIICYLGKACKGAAGLSAGTRLMLNPALREAVSLWNFAAPVPIDRLGHDNPALRWSVRRFLRRFVKPVAEAALSSAERQQAEDYVRKLFLVRLREEGGSCQSR</sequence>
<dbReference type="EMBL" id="CP001089">
    <property type="protein sequence ID" value="ACD96706.1"/>
    <property type="molecule type" value="Genomic_DNA"/>
</dbReference>
<gene>
    <name evidence="2" type="ordered locus">Glov_3000</name>
</gene>
<dbReference type="RefSeq" id="WP_012471031.1">
    <property type="nucleotide sequence ID" value="NC_010814.1"/>
</dbReference>
<dbReference type="eggNOG" id="COG2227">
    <property type="taxonomic scope" value="Bacteria"/>
</dbReference>
<dbReference type="Gene3D" id="3.40.50.150">
    <property type="entry name" value="Vaccinia Virus protein VP39"/>
    <property type="match status" value="1"/>
</dbReference>
<dbReference type="GO" id="GO:0032259">
    <property type="term" value="P:methylation"/>
    <property type="evidence" value="ECO:0007669"/>
    <property type="project" value="UniProtKB-KW"/>
</dbReference>
<evidence type="ECO:0000313" key="2">
    <source>
        <dbReference type="EMBL" id="ACD96706.1"/>
    </source>
</evidence>
<keyword evidence="2" id="KW-0489">Methyltransferase</keyword>
<dbReference type="Pfam" id="PF08242">
    <property type="entry name" value="Methyltransf_12"/>
    <property type="match status" value="1"/>
</dbReference>
<dbReference type="InterPro" id="IPR013217">
    <property type="entry name" value="Methyltransf_12"/>
</dbReference>
<dbReference type="GO" id="GO:0008168">
    <property type="term" value="F:methyltransferase activity"/>
    <property type="evidence" value="ECO:0007669"/>
    <property type="project" value="UniProtKB-KW"/>
</dbReference>
<dbReference type="HOGENOM" id="CLU_747545_0_0_7"/>
<dbReference type="KEGG" id="glo:Glov_3000"/>
<dbReference type="Proteomes" id="UP000002420">
    <property type="component" value="Chromosome"/>
</dbReference>
<feature type="domain" description="Methyltransferase type 12" evidence="1">
    <location>
        <begin position="65"/>
        <end position="149"/>
    </location>
</feature>
<proteinExistence type="predicted"/>
<organism evidence="2 3">
    <name type="scientific">Trichlorobacter lovleyi (strain ATCC BAA-1151 / DSM 17278 / SZ)</name>
    <name type="common">Geobacter lovleyi</name>
    <dbReference type="NCBI Taxonomy" id="398767"/>
    <lineage>
        <taxon>Bacteria</taxon>
        <taxon>Pseudomonadati</taxon>
        <taxon>Thermodesulfobacteriota</taxon>
        <taxon>Desulfuromonadia</taxon>
        <taxon>Geobacterales</taxon>
        <taxon>Geobacteraceae</taxon>
        <taxon>Trichlorobacter</taxon>
    </lineage>
</organism>
<dbReference type="STRING" id="398767.Glov_3000"/>
<keyword evidence="2" id="KW-0808">Transferase</keyword>
<evidence type="ECO:0000259" key="1">
    <source>
        <dbReference type="Pfam" id="PF08242"/>
    </source>
</evidence>
<dbReference type="SUPFAM" id="SSF53335">
    <property type="entry name" value="S-adenosyl-L-methionine-dependent methyltransferases"/>
    <property type="match status" value="1"/>
</dbReference>
<name>B3E8N0_TRIL1</name>
<dbReference type="OrthoDB" id="101857at2"/>